<dbReference type="Pfam" id="PF01797">
    <property type="entry name" value="Y1_Tnp"/>
    <property type="match status" value="1"/>
</dbReference>
<dbReference type="Gene3D" id="3.30.70.1290">
    <property type="entry name" value="Transposase IS200-like"/>
    <property type="match status" value="1"/>
</dbReference>
<dbReference type="GO" id="GO:0043565">
    <property type="term" value="F:sequence-specific DNA binding"/>
    <property type="evidence" value="ECO:0007669"/>
    <property type="project" value="TreeGrafter"/>
</dbReference>
<dbReference type="AlphaFoldDB" id="A0A2M7T738"/>
<dbReference type="InterPro" id="IPR052715">
    <property type="entry name" value="RAYT_transposase"/>
</dbReference>
<dbReference type="PANTHER" id="PTHR36966:SF1">
    <property type="entry name" value="REP-ASSOCIATED TYROSINE TRANSPOSASE"/>
    <property type="match status" value="1"/>
</dbReference>
<dbReference type="SUPFAM" id="SSF143422">
    <property type="entry name" value="Transposase IS200-like"/>
    <property type="match status" value="1"/>
</dbReference>
<protein>
    <recommendedName>
        <fullName evidence="1">Transposase IS200-like domain-containing protein</fullName>
    </recommendedName>
</protein>
<accession>A0A2M7T738</accession>
<evidence type="ECO:0000259" key="1">
    <source>
        <dbReference type="SMART" id="SM01321"/>
    </source>
</evidence>
<proteinExistence type="predicted"/>
<organism evidence="2 3">
    <name type="scientific">Candidatus Aquicultor secundus</name>
    <dbReference type="NCBI Taxonomy" id="1973895"/>
    <lineage>
        <taxon>Bacteria</taxon>
        <taxon>Bacillati</taxon>
        <taxon>Actinomycetota</taxon>
        <taxon>Candidatus Aquicultoria</taxon>
        <taxon>Candidatus Aquicultorales</taxon>
        <taxon>Candidatus Aquicultoraceae</taxon>
        <taxon>Candidatus Aquicultor</taxon>
    </lineage>
</organism>
<reference evidence="3" key="1">
    <citation type="submission" date="2017-09" db="EMBL/GenBank/DDBJ databases">
        <title>Depth-based differentiation of microbial function through sediment-hosted aquifers and enrichment of novel symbionts in the deep terrestrial subsurface.</title>
        <authorList>
            <person name="Probst A.J."/>
            <person name="Ladd B."/>
            <person name="Jarett J.K."/>
            <person name="Geller-Mcgrath D.E."/>
            <person name="Sieber C.M.K."/>
            <person name="Emerson J.B."/>
            <person name="Anantharaman K."/>
            <person name="Thomas B.C."/>
            <person name="Malmstrom R."/>
            <person name="Stieglmeier M."/>
            <person name="Klingl A."/>
            <person name="Woyke T."/>
            <person name="Ryan C.M."/>
            <person name="Banfield J.F."/>
        </authorList>
    </citation>
    <scope>NUCLEOTIDE SEQUENCE [LARGE SCALE GENOMIC DNA]</scope>
</reference>
<dbReference type="InterPro" id="IPR036515">
    <property type="entry name" value="Transposase_17_sf"/>
</dbReference>
<dbReference type="GO" id="GO:0004803">
    <property type="term" value="F:transposase activity"/>
    <property type="evidence" value="ECO:0007669"/>
    <property type="project" value="InterPro"/>
</dbReference>
<dbReference type="PANTHER" id="PTHR36966">
    <property type="entry name" value="REP-ASSOCIATED TYROSINE TRANSPOSASE"/>
    <property type="match status" value="1"/>
</dbReference>
<dbReference type="SMART" id="SM01321">
    <property type="entry name" value="Y1_Tnp"/>
    <property type="match status" value="1"/>
</dbReference>
<sequence length="158" mass="18193">MEGRRLYTTGEIEEANKVSPMPLTYHAILSTHDKNPLFSSANNCNNLAYLIFETSVLHKYSLFAFCIMPNHIHLLVQPGNVLMNHFINLLRFRYEYVLSRSGYKGAIWQPDFIDYPLPDEEVINTALFIFENPVRNGLVENAAEYPFSFVLGGKKYKP</sequence>
<gene>
    <name evidence="2" type="ORF">COY37_07190</name>
</gene>
<name>A0A2M7T738_9ACTN</name>
<dbReference type="EMBL" id="PFNG01000169">
    <property type="protein sequence ID" value="PIZ37511.1"/>
    <property type="molecule type" value="Genomic_DNA"/>
</dbReference>
<dbReference type="GO" id="GO:0006313">
    <property type="term" value="P:DNA transposition"/>
    <property type="evidence" value="ECO:0007669"/>
    <property type="project" value="InterPro"/>
</dbReference>
<feature type="domain" description="Transposase IS200-like" evidence="1">
    <location>
        <begin position="21"/>
        <end position="132"/>
    </location>
</feature>
<evidence type="ECO:0000313" key="3">
    <source>
        <dbReference type="Proteomes" id="UP000230956"/>
    </source>
</evidence>
<evidence type="ECO:0000313" key="2">
    <source>
        <dbReference type="EMBL" id="PIZ37511.1"/>
    </source>
</evidence>
<dbReference type="Proteomes" id="UP000230956">
    <property type="component" value="Unassembled WGS sequence"/>
</dbReference>
<dbReference type="InterPro" id="IPR002686">
    <property type="entry name" value="Transposase_17"/>
</dbReference>
<comment type="caution">
    <text evidence="2">The sequence shown here is derived from an EMBL/GenBank/DDBJ whole genome shotgun (WGS) entry which is preliminary data.</text>
</comment>